<reference evidence="2 3" key="1">
    <citation type="journal article" date="2016" name="Nat. Commun.">
        <title>Thousands of microbial genomes shed light on interconnected biogeochemical processes in an aquifer system.</title>
        <authorList>
            <person name="Anantharaman K."/>
            <person name="Brown C.T."/>
            <person name="Hug L.A."/>
            <person name="Sharon I."/>
            <person name="Castelle C.J."/>
            <person name="Probst A.J."/>
            <person name="Thomas B.C."/>
            <person name="Singh A."/>
            <person name="Wilkins M.J."/>
            <person name="Karaoz U."/>
            <person name="Brodie E.L."/>
            <person name="Williams K.H."/>
            <person name="Hubbard S.S."/>
            <person name="Banfield J.F."/>
        </authorList>
    </citation>
    <scope>NUCLEOTIDE SEQUENCE [LARGE SCALE GENOMIC DNA]</scope>
</reference>
<evidence type="ECO:0000313" key="3">
    <source>
        <dbReference type="Proteomes" id="UP000177026"/>
    </source>
</evidence>
<feature type="transmembrane region" description="Helical" evidence="1">
    <location>
        <begin position="150"/>
        <end position="175"/>
    </location>
</feature>
<proteinExistence type="predicted"/>
<keyword evidence="1" id="KW-0812">Transmembrane</keyword>
<dbReference type="PANTHER" id="PTHR31272:SF4">
    <property type="entry name" value="CYTOCHROME C-TYPE BIOGENESIS PROTEIN HI_1454-RELATED"/>
    <property type="match status" value="1"/>
</dbReference>
<dbReference type="InterPro" id="IPR051790">
    <property type="entry name" value="Cytochrome_c-biogenesis_DsbD"/>
</dbReference>
<feature type="transmembrane region" description="Helical" evidence="1">
    <location>
        <begin position="200"/>
        <end position="224"/>
    </location>
</feature>
<feature type="transmembrane region" description="Helical" evidence="1">
    <location>
        <begin position="76"/>
        <end position="96"/>
    </location>
</feature>
<sequence>MNILFETSIIASFLAGMIALFAPCCITFMLPAYFAYTFKRKRAIILMTFIYFFGVATILVPIGLGVAYLAQLFKSFHTQIFFLGGFLMLLIAFFALSGKKLSMPFKQLPLLKKHDALSVFALGLFSGVASSCCAPVLAGVLTLSALSLNLFQALVLTLTYVFGMVFPLFLLAYFWDSFNWSQSRLVRGIMIRFKLFNKNFSIHSSNLITGIVFLVIGVYILYLAGTNQITSVSPSQTQLVAYMTILQKKILEATKNIPDWFFLLTLIFIILLFIKRARNK</sequence>
<protein>
    <submittedName>
        <fullName evidence="2">Uncharacterized protein</fullName>
    </submittedName>
</protein>
<name>A0A1F7GS60_9BACT</name>
<evidence type="ECO:0000313" key="2">
    <source>
        <dbReference type="EMBL" id="OGK21694.1"/>
    </source>
</evidence>
<dbReference type="EMBL" id="MFZI01000013">
    <property type="protein sequence ID" value="OGK21694.1"/>
    <property type="molecule type" value="Genomic_DNA"/>
</dbReference>
<gene>
    <name evidence="2" type="ORF">A2866_04495</name>
</gene>
<dbReference type="PANTHER" id="PTHR31272">
    <property type="entry name" value="CYTOCHROME C-TYPE BIOGENESIS PROTEIN HI_1454-RELATED"/>
    <property type="match status" value="1"/>
</dbReference>
<feature type="transmembrane region" description="Helical" evidence="1">
    <location>
        <begin position="257"/>
        <end position="274"/>
    </location>
</feature>
<feature type="transmembrane region" description="Helical" evidence="1">
    <location>
        <begin position="12"/>
        <end position="36"/>
    </location>
</feature>
<keyword evidence="1" id="KW-1133">Transmembrane helix</keyword>
<accession>A0A1F7GS60</accession>
<feature type="transmembrane region" description="Helical" evidence="1">
    <location>
        <begin position="117"/>
        <end position="138"/>
    </location>
</feature>
<comment type="caution">
    <text evidence="2">The sequence shown here is derived from an EMBL/GenBank/DDBJ whole genome shotgun (WGS) entry which is preliminary data.</text>
</comment>
<dbReference type="AlphaFoldDB" id="A0A1F7GS60"/>
<evidence type="ECO:0000256" key="1">
    <source>
        <dbReference type="SAM" id="Phobius"/>
    </source>
</evidence>
<keyword evidence="1" id="KW-0472">Membrane</keyword>
<feature type="transmembrane region" description="Helical" evidence="1">
    <location>
        <begin position="43"/>
        <end position="70"/>
    </location>
</feature>
<organism evidence="2 3">
    <name type="scientific">Candidatus Roizmanbacteria bacterium RIFCSPHIGHO2_01_FULL_39_8</name>
    <dbReference type="NCBI Taxonomy" id="1802033"/>
    <lineage>
        <taxon>Bacteria</taxon>
        <taxon>Candidatus Roizmaniibacteriota</taxon>
    </lineage>
</organism>
<dbReference type="Proteomes" id="UP000177026">
    <property type="component" value="Unassembled WGS sequence"/>
</dbReference>